<protein>
    <submittedName>
        <fullName evidence="1">Uncharacterized protein</fullName>
    </submittedName>
</protein>
<evidence type="ECO:0000313" key="1">
    <source>
        <dbReference type="EMBL" id="SFP65972.1"/>
    </source>
</evidence>
<dbReference type="Proteomes" id="UP000199356">
    <property type="component" value="Unassembled WGS sequence"/>
</dbReference>
<dbReference type="AlphaFoldDB" id="A0A1I5S5I7"/>
<name>A0A1I5S5I7_9RHOB</name>
<dbReference type="EMBL" id="FOXA01000010">
    <property type="protein sequence ID" value="SFP65972.1"/>
    <property type="molecule type" value="Genomic_DNA"/>
</dbReference>
<organism evidence="1 2">
    <name type="scientific">Tranquillimonas alkanivorans</name>
    <dbReference type="NCBI Taxonomy" id="441119"/>
    <lineage>
        <taxon>Bacteria</taxon>
        <taxon>Pseudomonadati</taxon>
        <taxon>Pseudomonadota</taxon>
        <taxon>Alphaproteobacteria</taxon>
        <taxon>Rhodobacterales</taxon>
        <taxon>Roseobacteraceae</taxon>
        <taxon>Tranquillimonas</taxon>
    </lineage>
</organism>
<reference evidence="1 2" key="1">
    <citation type="submission" date="2016-10" db="EMBL/GenBank/DDBJ databases">
        <authorList>
            <person name="de Groot N.N."/>
        </authorList>
    </citation>
    <scope>NUCLEOTIDE SEQUENCE [LARGE SCALE GENOMIC DNA]</scope>
    <source>
        <strain evidence="1 2">DSM 19547</strain>
    </source>
</reference>
<sequence length="252" mass="27090">MRDSELLQAIWRGELWPAQGDGARQAGRLMRALLPVRTIRLAAGRGVDRALILLDETELMPALPLGDVLAEELDLDVPYGSLVVVEEADLLTAPVDRDDLSYHLGALVGEVLTMIVRRGLFPLESESDALYVMACSYHRMAAGSGLQLLGLVPNPFRAGLAASLGAYWTGARSSRTEMSGLFLTPDFLGCPKLRGFLSASDAGFSAPDPARVPADLMLFPGGTRTFPEWLGLVEAAVRAECAAQARRQNADV</sequence>
<keyword evidence="2" id="KW-1185">Reference proteome</keyword>
<dbReference type="STRING" id="441119.SAMN04488047_11053"/>
<dbReference type="RefSeq" id="WP_093422631.1">
    <property type="nucleotide sequence ID" value="NZ_FOXA01000010.1"/>
</dbReference>
<evidence type="ECO:0000313" key="2">
    <source>
        <dbReference type="Proteomes" id="UP000199356"/>
    </source>
</evidence>
<gene>
    <name evidence="1" type="ORF">SAMN04488047_11053</name>
</gene>
<proteinExistence type="predicted"/>
<dbReference type="OrthoDB" id="7842549at2"/>
<accession>A0A1I5S5I7</accession>